<feature type="transmembrane region" description="Helical" evidence="7">
    <location>
        <begin position="6"/>
        <end position="26"/>
    </location>
</feature>
<gene>
    <name evidence="8" type="ORF">LCOR_08875.1</name>
</gene>
<dbReference type="GO" id="GO:0005886">
    <property type="term" value="C:plasma membrane"/>
    <property type="evidence" value="ECO:0007669"/>
    <property type="project" value="TreeGrafter"/>
</dbReference>
<dbReference type="PANTHER" id="PTHR23501:SF191">
    <property type="entry name" value="VACUOLAR BASIC AMINO ACID TRANSPORTER 4"/>
    <property type="match status" value="1"/>
</dbReference>
<dbReference type="VEuPathDB" id="FungiDB:LCOR_08875.1"/>
<evidence type="ECO:0000256" key="4">
    <source>
        <dbReference type="ARBA" id="ARBA00022989"/>
    </source>
</evidence>
<dbReference type="GO" id="GO:0012505">
    <property type="term" value="C:endomembrane system"/>
    <property type="evidence" value="ECO:0007669"/>
    <property type="project" value="UniProtKB-SubCell"/>
</dbReference>
<comment type="subcellular location">
    <subcellularLocation>
        <location evidence="1">Endomembrane system</location>
        <topology evidence="1">Multi-pass membrane protein</topology>
    </subcellularLocation>
</comment>
<sequence length="139" mass="15440">MSAIALVSFFEYFGFACGIAMGGAIFNNTLQHYLRNNTTLSMSQIKEAQRNPEMIKNIRDPGLQRMVASAFASALQRTFLVLVVCGSLAFICSLFLQWKIPPTSDDDDDTTQMDSNGDSSDKDKSATRQGRPFDEEQQP</sequence>
<evidence type="ECO:0000256" key="6">
    <source>
        <dbReference type="SAM" id="MobiDB-lite"/>
    </source>
</evidence>
<evidence type="ECO:0000256" key="3">
    <source>
        <dbReference type="ARBA" id="ARBA00022692"/>
    </source>
</evidence>
<organism evidence="8 9">
    <name type="scientific">Lichtheimia corymbifera JMRC:FSU:9682</name>
    <dbReference type="NCBI Taxonomy" id="1263082"/>
    <lineage>
        <taxon>Eukaryota</taxon>
        <taxon>Fungi</taxon>
        <taxon>Fungi incertae sedis</taxon>
        <taxon>Mucoromycota</taxon>
        <taxon>Mucoromycotina</taxon>
        <taxon>Mucoromycetes</taxon>
        <taxon>Mucorales</taxon>
        <taxon>Lichtheimiaceae</taxon>
        <taxon>Lichtheimia</taxon>
    </lineage>
</organism>
<feature type="region of interest" description="Disordered" evidence="6">
    <location>
        <begin position="102"/>
        <end position="139"/>
    </location>
</feature>
<evidence type="ECO:0000256" key="5">
    <source>
        <dbReference type="ARBA" id="ARBA00023136"/>
    </source>
</evidence>
<evidence type="ECO:0000256" key="1">
    <source>
        <dbReference type="ARBA" id="ARBA00004127"/>
    </source>
</evidence>
<evidence type="ECO:0000256" key="7">
    <source>
        <dbReference type="SAM" id="Phobius"/>
    </source>
</evidence>
<reference evidence="8" key="1">
    <citation type="submission" date="2013-08" db="EMBL/GenBank/DDBJ databases">
        <title>Gene expansion shapes genome architecture in the human pathogen Lichtheimia corymbifera: an evolutionary genomics analysis in the ancient terrestrial Mucorales (Mucoromycotina).</title>
        <authorList>
            <person name="Schwartze V.U."/>
            <person name="Winter S."/>
            <person name="Shelest E."/>
            <person name="Marcet-Houben M."/>
            <person name="Horn F."/>
            <person name="Wehner S."/>
            <person name="Hoffmann K."/>
            <person name="Riege K."/>
            <person name="Sammeth M."/>
            <person name="Nowrousian M."/>
            <person name="Valiante V."/>
            <person name="Linde J."/>
            <person name="Jacobsen I.D."/>
            <person name="Marz M."/>
            <person name="Brakhage A.A."/>
            <person name="Gabaldon T."/>
            <person name="Bocker S."/>
            <person name="Voigt K."/>
        </authorList>
    </citation>
    <scope>NUCLEOTIDE SEQUENCE [LARGE SCALE GENOMIC DNA]</scope>
    <source>
        <strain evidence="8">FSU 9682</strain>
    </source>
</reference>
<dbReference type="AlphaFoldDB" id="A0A068S6J8"/>
<keyword evidence="3 7" id="KW-0812">Transmembrane</keyword>
<dbReference type="STRING" id="1263082.A0A068S6J8"/>
<comment type="caution">
    <text evidence="8">The sequence shown here is derived from an EMBL/GenBank/DDBJ whole genome shotgun (WGS) entry which is preliminary data.</text>
</comment>
<keyword evidence="9" id="KW-1185">Reference proteome</keyword>
<keyword evidence="2" id="KW-0813">Transport</keyword>
<evidence type="ECO:0000313" key="8">
    <source>
        <dbReference type="EMBL" id="CDH57993.1"/>
    </source>
</evidence>
<dbReference type="PANTHER" id="PTHR23501">
    <property type="entry name" value="MAJOR FACILITATOR SUPERFAMILY"/>
    <property type="match status" value="1"/>
</dbReference>
<dbReference type="Proteomes" id="UP000027586">
    <property type="component" value="Unassembled WGS sequence"/>
</dbReference>
<name>A0A068S6J8_9FUNG</name>
<protein>
    <submittedName>
        <fullName evidence="8">Uncharacterized protein</fullName>
    </submittedName>
</protein>
<evidence type="ECO:0000256" key="2">
    <source>
        <dbReference type="ARBA" id="ARBA00022448"/>
    </source>
</evidence>
<feature type="transmembrane region" description="Helical" evidence="7">
    <location>
        <begin position="79"/>
        <end position="98"/>
    </location>
</feature>
<keyword evidence="5 7" id="KW-0472">Membrane</keyword>
<evidence type="ECO:0000313" key="9">
    <source>
        <dbReference type="Proteomes" id="UP000027586"/>
    </source>
</evidence>
<dbReference type="OrthoDB" id="10021397at2759"/>
<keyword evidence="4 7" id="KW-1133">Transmembrane helix</keyword>
<accession>A0A068S6J8</accession>
<proteinExistence type="predicted"/>
<dbReference type="GO" id="GO:0022857">
    <property type="term" value="F:transmembrane transporter activity"/>
    <property type="evidence" value="ECO:0007669"/>
    <property type="project" value="TreeGrafter"/>
</dbReference>
<dbReference type="EMBL" id="CBTN010000051">
    <property type="protein sequence ID" value="CDH57993.1"/>
    <property type="molecule type" value="Genomic_DNA"/>
</dbReference>
<feature type="compositionally biased region" description="Basic and acidic residues" evidence="6">
    <location>
        <begin position="119"/>
        <end position="139"/>
    </location>
</feature>